<dbReference type="AlphaFoldDB" id="A0AA37MB68"/>
<reference evidence="1" key="1">
    <citation type="journal article" date="2016" name="Front. Microbiol.">
        <title>Genome Sequence of the Piezophilic, Mesophilic Sulfate-Reducing Bacterium Desulfovibrio indicus J2T.</title>
        <authorList>
            <person name="Cao J."/>
            <person name="Maignien L."/>
            <person name="Shao Z."/>
            <person name="Alain K."/>
            <person name="Jebbar M."/>
        </authorList>
    </citation>
    <scope>NUCLEOTIDE SEQUENCE</scope>
    <source>
        <strain evidence="1">NBRC 103626</strain>
    </source>
</reference>
<proteinExistence type="predicted"/>
<keyword evidence="2" id="KW-1185">Reference proteome</keyword>
<evidence type="ECO:0000313" key="2">
    <source>
        <dbReference type="Proteomes" id="UP001055108"/>
    </source>
</evidence>
<accession>A0AA37MB68</accession>
<gene>
    <name evidence="1" type="ORF">NBEOAGPD_2791</name>
</gene>
<evidence type="ECO:0000313" key="1">
    <source>
        <dbReference type="EMBL" id="GJD79562.1"/>
    </source>
</evidence>
<reference evidence="1" key="2">
    <citation type="submission" date="2021-08" db="EMBL/GenBank/DDBJ databases">
        <authorList>
            <person name="Tani A."/>
            <person name="Ola A."/>
            <person name="Ogura Y."/>
            <person name="Katsura K."/>
            <person name="Hayashi T."/>
        </authorList>
    </citation>
    <scope>NUCLEOTIDE SEQUENCE</scope>
    <source>
        <strain evidence="1">NBRC 103626</strain>
    </source>
</reference>
<organism evidence="1 2">
    <name type="scientific">Methylobacterium gregans</name>
    <dbReference type="NCBI Taxonomy" id="374424"/>
    <lineage>
        <taxon>Bacteria</taxon>
        <taxon>Pseudomonadati</taxon>
        <taxon>Pseudomonadota</taxon>
        <taxon>Alphaproteobacteria</taxon>
        <taxon>Hyphomicrobiales</taxon>
        <taxon>Methylobacteriaceae</taxon>
        <taxon>Methylobacterium</taxon>
    </lineage>
</organism>
<name>A0AA37MB68_9HYPH</name>
<protein>
    <submittedName>
        <fullName evidence="1">Uncharacterized protein</fullName>
    </submittedName>
</protein>
<comment type="caution">
    <text evidence="1">The sequence shown here is derived from an EMBL/GenBank/DDBJ whole genome shotgun (WGS) entry which is preliminary data.</text>
</comment>
<dbReference type="RefSeq" id="WP_378993000.1">
    <property type="nucleotide sequence ID" value="NZ_JBHSWO010000001.1"/>
</dbReference>
<sequence length="196" mass="20890">MARCGMLISRLSADSWLWTARLADPATGHVANDRPIRAARWEGAGLALVGVYELDAEPGTLLVTTRAGMSSQGAGLWGGGHVVHRLGADGSLPAIPTHVAADELDPAGAEARLHRRLAHAAGLSLDVVRMRMREGHGYEAGTVVEWGGYWAIIERATARQVWARAPAYDEMTEAGLPVVRSDTPEAQAAAARIWGR</sequence>
<dbReference type="EMBL" id="BPQM01000064">
    <property type="protein sequence ID" value="GJD79562.1"/>
    <property type="molecule type" value="Genomic_DNA"/>
</dbReference>
<dbReference type="Proteomes" id="UP001055108">
    <property type="component" value="Unassembled WGS sequence"/>
</dbReference>